<dbReference type="EMBL" id="JAAHBU010000350">
    <property type="protein sequence ID" value="NER65940.1"/>
    <property type="molecule type" value="Genomic_DNA"/>
</dbReference>
<protein>
    <recommendedName>
        <fullName evidence="3">DUF429 domain-containing protein</fullName>
    </recommendedName>
</protein>
<evidence type="ECO:0000313" key="2">
    <source>
        <dbReference type="Proteomes" id="UP000482634"/>
    </source>
</evidence>
<accession>A0A6B3P0P1</accession>
<evidence type="ECO:0008006" key="3">
    <source>
        <dbReference type="Google" id="ProtNLM"/>
    </source>
</evidence>
<proteinExistence type="predicted"/>
<comment type="caution">
    <text evidence="1">The sequence shown here is derived from an EMBL/GenBank/DDBJ whole genome shotgun (WGS) entry which is preliminary data.</text>
</comment>
<sequence length="255" mass="28248">MSKTLLIGWDVGGWNCDRNRLSRDALVVLDDSLQVRGKPWRGNLRNQINQAESTSDFIRALLGNCQVESLLSEELPVVLGIDTPLGFSSELIDLLVNGRPVPAVESSDTNSYLFRFTERFLFERGLSPLSAIKDMIGSQATKGMHVLGRFMPHAVQCGVWSDNARASAIEVYPSSTKRSMLVDDLRQQCLERSALTSAEWHEDEQDALTCALLAWLYKIEPGSLVWPPVDAPSREGWIFVPKDCLVGDGEVKGGL</sequence>
<dbReference type="AlphaFoldDB" id="A0A6B3P0P1"/>
<reference evidence="1 2" key="1">
    <citation type="submission" date="2020-02" db="EMBL/GenBank/DDBJ databases">
        <title>Broccoli isolated Pseudomonas sp.</title>
        <authorList>
            <person name="Fujikawa T."/>
            <person name="Sawada H."/>
        </authorList>
    </citation>
    <scope>NUCLEOTIDE SEQUENCE [LARGE SCALE GENOMIC DNA]</scope>
    <source>
        <strain evidence="1 2">MAFF212427</strain>
    </source>
</reference>
<gene>
    <name evidence="1" type="ORF">G3436_21295</name>
</gene>
<evidence type="ECO:0000313" key="1">
    <source>
        <dbReference type="EMBL" id="NER65940.1"/>
    </source>
</evidence>
<dbReference type="Proteomes" id="UP000482634">
    <property type="component" value="Unassembled WGS sequence"/>
</dbReference>
<name>A0A6B3P0P1_9PSED</name>
<keyword evidence="2" id="KW-1185">Reference proteome</keyword>
<dbReference type="RefSeq" id="WP_163949148.1">
    <property type="nucleotide sequence ID" value="NZ_JAAHBU010000350.1"/>
</dbReference>
<organism evidence="1 2">
    <name type="scientific">Pseudomonas brassicae</name>
    <dbReference type="NCBI Taxonomy" id="2708063"/>
    <lineage>
        <taxon>Bacteria</taxon>
        <taxon>Pseudomonadati</taxon>
        <taxon>Pseudomonadota</taxon>
        <taxon>Gammaproteobacteria</taxon>
        <taxon>Pseudomonadales</taxon>
        <taxon>Pseudomonadaceae</taxon>
        <taxon>Pseudomonas</taxon>
    </lineage>
</organism>